<dbReference type="EMBL" id="CM001218">
    <property type="protein sequence ID" value="AES67056.1"/>
    <property type="molecule type" value="Genomic_DNA"/>
</dbReference>
<evidence type="ECO:0000313" key="3">
    <source>
        <dbReference type="Proteomes" id="UP000002051"/>
    </source>
</evidence>
<dbReference type="eggNOG" id="KOG1926">
    <property type="taxonomic scope" value="Eukaryota"/>
</dbReference>
<sequence>MLFIQNLMNLFVDEIISEIGSIEDKESPRTDENSDFLKSWAVESLPGILKFLKLDCGEKLPVQKEIMKFLSVPCISWHEVTSFELVEKFRWPKFQLINN</sequence>
<evidence type="ECO:0000313" key="2">
    <source>
        <dbReference type="EnsemblPlants" id="AES67056"/>
    </source>
</evidence>
<reference evidence="1 3" key="1">
    <citation type="journal article" date="2011" name="Nature">
        <title>The Medicago genome provides insight into the evolution of rhizobial symbioses.</title>
        <authorList>
            <person name="Young N.D."/>
            <person name="Debelle F."/>
            <person name="Oldroyd G.E."/>
            <person name="Geurts R."/>
            <person name="Cannon S.B."/>
            <person name="Udvardi M.K."/>
            <person name="Benedito V.A."/>
            <person name="Mayer K.F."/>
            <person name="Gouzy J."/>
            <person name="Schoof H."/>
            <person name="Van de Peer Y."/>
            <person name="Proost S."/>
            <person name="Cook D.R."/>
            <person name="Meyers B.C."/>
            <person name="Spannagl M."/>
            <person name="Cheung F."/>
            <person name="De Mita S."/>
            <person name="Krishnakumar V."/>
            <person name="Gundlach H."/>
            <person name="Zhou S."/>
            <person name="Mudge J."/>
            <person name="Bharti A.K."/>
            <person name="Murray J.D."/>
            <person name="Naoumkina M.A."/>
            <person name="Rosen B."/>
            <person name="Silverstein K.A."/>
            <person name="Tang H."/>
            <person name="Rombauts S."/>
            <person name="Zhao P.X."/>
            <person name="Zhou P."/>
            <person name="Barbe V."/>
            <person name="Bardou P."/>
            <person name="Bechner M."/>
            <person name="Bellec A."/>
            <person name="Berger A."/>
            <person name="Berges H."/>
            <person name="Bidwell S."/>
            <person name="Bisseling T."/>
            <person name="Choisne N."/>
            <person name="Couloux A."/>
            <person name="Denny R."/>
            <person name="Deshpande S."/>
            <person name="Dai X."/>
            <person name="Doyle J.J."/>
            <person name="Dudez A.M."/>
            <person name="Farmer A.D."/>
            <person name="Fouteau S."/>
            <person name="Franken C."/>
            <person name="Gibelin C."/>
            <person name="Gish J."/>
            <person name="Goldstein S."/>
            <person name="Gonzalez A.J."/>
            <person name="Green P.J."/>
            <person name="Hallab A."/>
            <person name="Hartog M."/>
            <person name="Hua A."/>
            <person name="Humphray S.J."/>
            <person name="Jeong D.H."/>
            <person name="Jing Y."/>
            <person name="Jocker A."/>
            <person name="Kenton S.M."/>
            <person name="Kim D.J."/>
            <person name="Klee K."/>
            <person name="Lai H."/>
            <person name="Lang C."/>
            <person name="Lin S."/>
            <person name="Macmil S.L."/>
            <person name="Magdelenat G."/>
            <person name="Matthews L."/>
            <person name="McCorrison J."/>
            <person name="Monaghan E.L."/>
            <person name="Mun J.H."/>
            <person name="Najar F.Z."/>
            <person name="Nicholson C."/>
            <person name="Noirot C."/>
            <person name="O'Bleness M."/>
            <person name="Paule C.R."/>
            <person name="Poulain J."/>
            <person name="Prion F."/>
            <person name="Qin B."/>
            <person name="Qu C."/>
            <person name="Retzel E.F."/>
            <person name="Riddle C."/>
            <person name="Sallet E."/>
            <person name="Samain S."/>
            <person name="Samson N."/>
            <person name="Sanders I."/>
            <person name="Saurat O."/>
            <person name="Scarpelli C."/>
            <person name="Schiex T."/>
            <person name="Segurens B."/>
            <person name="Severin A.J."/>
            <person name="Sherrier D.J."/>
            <person name="Shi R."/>
            <person name="Sims S."/>
            <person name="Singer S.R."/>
            <person name="Sinharoy S."/>
            <person name="Sterck L."/>
            <person name="Viollet A."/>
            <person name="Wang B.B."/>
            <person name="Wang K."/>
            <person name="Wang M."/>
            <person name="Wang X."/>
            <person name="Warfsmann J."/>
            <person name="Weissenbach J."/>
            <person name="White D.D."/>
            <person name="White J.D."/>
            <person name="Wiley G.B."/>
            <person name="Wincker P."/>
            <person name="Xing Y."/>
            <person name="Yang L."/>
            <person name="Yao Z."/>
            <person name="Ying F."/>
            <person name="Zhai J."/>
            <person name="Zhou L."/>
            <person name="Zuber A."/>
            <person name="Denarie J."/>
            <person name="Dixon R.A."/>
            <person name="May G.D."/>
            <person name="Schwartz D.C."/>
            <person name="Rogers J."/>
            <person name="Quetier F."/>
            <person name="Town C.D."/>
            <person name="Roe B.A."/>
        </authorList>
    </citation>
    <scope>NUCLEOTIDE SEQUENCE [LARGE SCALE GENOMIC DNA]</scope>
    <source>
        <strain evidence="1">A17</strain>
        <strain evidence="2 3">cv. Jemalong A17</strain>
    </source>
</reference>
<dbReference type="Proteomes" id="UP000002051">
    <property type="component" value="Chromosome 2"/>
</dbReference>
<reference evidence="2" key="3">
    <citation type="submission" date="2015-04" db="UniProtKB">
        <authorList>
            <consortium name="EnsemblPlants"/>
        </authorList>
    </citation>
    <scope>IDENTIFICATION</scope>
    <source>
        <strain evidence="2">cv. Jemalong A17</strain>
    </source>
</reference>
<dbReference type="HOGENOM" id="CLU_2323922_0_0_1"/>
<dbReference type="PaxDb" id="3880-AES67056"/>
<reference evidence="1 3" key="2">
    <citation type="journal article" date="2014" name="BMC Genomics">
        <title>An improved genome release (version Mt4.0) for the model legume Medicago truncatula.</title>
        <authorList>
            <person name="Tang H."/>
            <person name="Krishnakumar V."/>
            <person name="Bidwell S."/>
            <person name="Rosen B."/>
            <person name="Chan A."/>
            <person name="Zhou S."/>
            <person name="Gentzbittel L."/>
            <person name="Childs K.L."/>
            <person name="Yandell M."/>
            <person name="Gundlach H."/>
            <person name="Mayer K.F."/>
            <person name="Schwartz D.C."/>
            <person name="Town C.D."/>
        </authorList>
    </citation>
    <scope>GENOME REANNOTATION</scope>
    <source>
        <strain evidence="2 3">cv. Jemalong A17</strain>
    </source>
</reference>
<name>G7ITR7_MEDTR</name>
<organism evidence="1 3">
    <name type="scientific">Medicago truncatula</name>
    <name type="common">Barrel medic</name>
    <name type="synonym">Medicago tribuloides</name>
    <dbReference type="NCBI Taxonomy" id="3880"/>
    <lineage>
        <taxon>Eukaryota</taxon>
        <taxon>Viridiplantae</taxon>
        <taxon>Streptophyta</taxon>
        <taxon>Embryophyta</taxon>
        <taxon>Tracheophyta</taxon>
        <taxon>Spermatophyta</taxon>
        <taxon>Magnoliopsida</taxon>
        <taxon>eudicotyledons</taxon>
        <taxon>Gunneridae</taxon>
        <taxon>Pentapetalae</taxon>
        <taxon>rosids</taxon>
        <taxon>fabids</taxon>
        <taxon>Fabales</taxon>
        <taxon>Fabaceae</taxon>
        <taxon>Papilionoideae</taxon>
        <taxon>50 kb inversion clade</taxon>
        <taxon>NPAAA clade</taxon>
        <taxon>Hologalegina</taxon>
        <taxon>IRL clade</taxon>
        <taxon>Trifolieae</taxon>
        <taxon>Medicago</taxon>
    </lineage>
</organism>
<evidence type="ECO:0000313" key="1">
    <source>
        <dbReference type="EMBL" id="AES67056.1"/>
    </source>
</evidence>
<proteinExistence type="predicted"/>
<gene>
    <name evidence="1" type="ordered locus">MTR_2g086320</name>
</gene>
<protein>
    <submittedName>
        <fullName evidence="1">DNA polymerase V-like protein, putative</fullName>
    </submittedName>
</protein>
<dbReference type="EnsemblPlants" id="AES67056">
    <property type="protein sequence ID" value="AES67056"/>
    <property type="gene ID" value="MTR_2g086320"/>
</dbReference>
<dbReference type="STRING" id="3880.G7ITR7"/>
<dbReference type="AlphaFoldDB" id="G7ITR7"/>
<keyword evidence="3" id="KW-1185">Reference proteome</keyword>
<accession>G7ITR7</accession>